<comment type="caution">
    <text evidence="9">The sequence shown here is derived from an EMBL/GenBank/DDBJ whole genome shotgun (WGS) entry which is preliminary data.</text>
</comment>
<evidence type="ECO:0000256" key="2">
    <source>
        <dbReference type="ARBA" id="ARBA00008164"/>
    </source>
</evidence>
<dbReference type="AlphaFoldDB" id="A0A315VD18"/>
<feature type="region of interest" description="Disordered" evidence="6">
    <location>
        <begin position="349"/>
        <end position="382"/>
    </location>
</feature>
<evidence type="ECO:0000256" key="4">
    <source>
        <dbReference type="ARBA" id="ARBA00053394"/>
    </source>
</evidence>
<dbReference type="SUPFAM" id="SSF117892">
    <property type="entry name" value="Band 7/SPFH domain"/>
    <property type="match status" value="1"/>
</dbReference>
<dbReference type="GO" id="GO:0009898">
    <property type="term" value="C:cytoplasmic side of plasma membrane"/>
    <property type="evidence" value="ECO:0007669"/>
    <property type="project" value="UniProtKB-ARBA"/>
</dbReference>
<reference evidence="9 10" key="1">
    <citation type="journal article" date="2018" name="G3 (Bethesda)">
        <title>A High-Quality Reference Genome for the Invasive Mosquitofish Gambusia affinis Using a Chicago Library.</title>
        <authorList>
            <person name="Hoffberg S.L."/>
            <person name="Troendle N.J."/>
            <person name="Glenn T.C."/>
            <person name="Mahmud O."/>
            <person name="Louha S."/>
            <person name="Chalopin D."/>
            <person name="Bennetzen J.L."/>
            <person name="Mauricio R."/>
        </authorList>
    </citation>
    <scope>NUCLEOTIDE SEQUENCE [LARGE SCALE GENOMIC DNA]</scope>
    <source>
        <strain evidence="9">NE01/NJP1002.9</strain>
        <tissue evidence="9">Muscle</tissue>
    </source>
</reference>
<dbReference type="Gene3D" id="3.30.479.30">
    <property type="entry name" value="Band 7 domain"/>
    <property type="match status" value="1"/>
</dbReference>
<organism evidence="9 10">
    <name type="scientific">Gambusia affinis</name>
    <name type="common">Western mosquitofish</name>
    <name type="synonym">Heterandria affinis</name>
    <dbReference type="NCBI Taxonomy" id="33528"/>
    <lineage>
        <taxon>Eukaryota</taxon>
        <taxon>Metazoa</taxon>
        <taxon>Chordata</taxon>
        <taxon>Craniata</taxon>
        <taxon>Vertebrata</taxon>
        <taxon>Euteleostomi</taxon>
        <taxon>Actinopterygii</taxon>
        <taxon>Neopterygii</taxon>
        <taxon>Teleostei</taxon>
        <taxon>Neoteleostei</taxon>
        <taxon>Acanthomorphata</taxon>
        <taxon>Ovalentaria</taxon>
        <taxon>Atherinomorphae</taxon>
        <taxon>Cyprinodontiformes</taxon>
        <taxon>Poeciliidae</taxon>
        <taxon>Poeciliinae</taxon>
        <taxon>Gambusia</taxon>
    </lineage>
</organism>
<dbReference type="FunFam" id="3.30.479.30:FF:000004">
    <property type="entry name" value="Putative membrane protease family, stomatin"/>
    <property type="match status" value="1"/>
</dbReference>
<feature type="compositionally biased region" description="Basic residues" evidence="6">
    <location>
        <begin position="39"/>
        <end position="48"/>
    </location>
</feature>
<dbReference type="STRING" id="33528.ENSGAFP00000010035"/>
<dbReference type="EMBL" id="NHOQ01001911">
    <property type="protein sequence ID" value="PWA21278.1"/>
    <property type="molecule type" value="Genomic_DNA"/>
</dbReference>
<dbReference type="InterPro" id="IPR001972">
    <property type="entry name" value="Stomatin_HflK_fam"/>
</dbReference>
<sequence>MEAEDNMEKALTVKANHRSRAMPRKKKGESGTPVPERSHHQKPPKAGHHAGVSSAKKEKREMEKSETNQEKVDVEKEAEVKMKSTVVDIDRVREIKVQEENLWLLEAAEQDGLKHKSLGVFEWLLMVFALSLVLLFLPISIWFCVKVVREHERAVIFRLGHLLRGKPKGPGLLFYLPLLDVCHKVDIRLQMLKVPSHMVVTKDLARPELSAVCYYQIENVALCSAALSNLTSVLQSLVQAAIRDVFAQHTFSHILQHRRRIGEQIQKTLDSVTCRWGIRVERTDIDELSFPLELQQSLAADAEAKRQQQFTVKASEREAAAWEGFRASFRHLQPALVLPLAPDLLNMNSDLTSLPPPPPLSEDGGDMMAASERDSPMMDSGGEAEQQFCWDARSFDRLLPDLLIWNLDSQHWHVESLQQRMDVNNLPSACSPLGELGAGLALAVDNDIFTKRRCYSHRIEPFNFHRAMKARS</sequence>
<keyword evidence="7" id="KW-0812">Transmembrane</keyword>
<accession>A0A315VD18</accession>
<evidence type="ECO:0000256" key="5">
    <source>
        <dbReference type="ARBA" id="ARBA00071670"/>
    </source>
</evidence>
<evidence type="ECO:0000259" key="8">
    <source>
        <dbReference type="SMART" id="SM00244"/>
    </source>
</evidence>
<gene>
    <name evidence="9" type="ORF">CCH79_00009388</name>
</gene>
<feature type="compositionally biased region" description="Basic and acidic residues" evidence="6">
    <location>
        <begin position="55"/>
        <end position="75"/>
    </location>
</feature>
<dbReference type="SMART" id="SM00244">
    <property type="entry name" value="PHB"/>
    <property type="match status" value="1"/>
</dbReference>
<feature type="transmembrane region" description="Helical" evidence="7">
    <location>
        <begin position="123"/>
        <end position="143"/>
    </location>
</feature>
<dbReference type="InterPro" id="IPR036013">
    <property type="entry name" value="Band_7/SPFH_dom_sf"/>
</dbReference>
<keyword evidence="3 7" id="KW-0472">Membrane</keyword>
<evidence type="ECO:0000256" key="3">
    <source>
        <dbReference type="ARBA" id="ARBA00023136"/>
    </source>
</evidence>
<name>A0A315VD18_GAMAF</name>
<feature type="compositionally biased region" description="Basic residues" evidence="6">
    <location>
        <begin position="15"/>
        <end position="27"/>
    </location>
</feature>
<dbReference type="PRINTS" id="PR00721">
    <property type="entry name" value="STOMATIN"/>
</dbReference>
<keyword evidence="7" id="KW-1133">Transmembrane helix</keyword>
<feature type="domain" description="Band 7" evidence="8">
    <location>
        <begin position="143"/>
        <end position="302"/>
    </location>
</feature>
<evidence type="ECO:0000313" key="10">
    <source>
        <dbReference type="Proteomes" id="UP000250572"/>
    </source>
</evidence>
<dbReference type="PANTHER" id="PTHR10264">
    <property type="entry name" value="BAND 7 PROTEIN-RELATED"/>
    <property type="match status" value="1"/>
</dbReference>
<dbReference type="PANTHER" id="PTHR10264:SF127">
    <property type="entry name" value="PODOCIN"/>
    <property type="match status" value="1"/>
</dbReference>
<comment type="similarity">
    <text evidence="2">Belongs to the band 7/mec-2 family.</text>
</comment>
<dbReference type="InterPro" id="IPR001107">
    <property type="entry name" value="Band_7"/>
</dbReference>
<comment type="subcellular location">
    <subcellularLocation>
        <location evidence="1">Membrane</location>
    </subcellularLocation>
</comment>
<keyword evidence="10" id="KW-1185">Reference proteome</keyword>
<evidence type="ECO:0000313" key="9">
    <source>
        <dbReference type="EMBL" id="PWA21278.1"/>
    </source>
</evidence>
<evidence type="ECO:0000256" key="7">
    <source>
        <dbReference type="SAM" id="Phobius"/>
    </source>
</evidence>
<dbReference type="InterPro" id="IPR043202">
    <property type="entry name" value="Band-7_stomatin-like"/>
</dbReference>
<feature type="region of interest" description="Disordered" evidence="6">
    <location>
        <begin position="1"/>
        <end position="75"/>
    </location>
</feature>
<evidence type="ECO:0000256" key="6">
    <source>
        <dbReference type="SAM" id="MobiDB-lite"/>
    </source>
</evidence>
<dbReference type="Pfam" id="PF01145">
    <property type="entry name" value="Band_7"/>
    <property type="match status" value="1"/>
</dbReference>
<proteinExistence type="inferred from homology"/>
<dbReference type="Proteomes" id="UP000250572">
    <property type="component" value="Unassembled WGS sequence"/>
</dbReference>
<evidence type="ECO:0000256" key="1">
    <source>
        <dbReference type="ARBA" id="ARBA00004370"/>
    </source>
</evidence>
<comment type="function">
    <text evidence="4">Plays a role in the regulation of glomerular permeability, acting probably as a linker between the plasma membrane and the cytoskeleton.</text>
</comment>
<protein>
    <recommendedName>
        <fullName evidence="5">Podocin</fullName>
    </recommendedName>
</protein>